<gene>
    <name evidence="3" type="ORF">PEDI_24190</name>
</gene>
<proteinExistence type="predicted"/>
<feature type="compositionally biased region" description="Basic and acidic residues" evidence="2">
    <location>
        <begin position="178"/>
        <end position="188"/>
    </location>
</feature>
<sequence>MSKIIPLQVNKSKETLSKEQRAFNRFTKQIENLHKKIGKEEDRLEQLLALYQKEVYAHKQELTQQQILLVKKMDKIYQSFKYNKGQKQTVNEATLFSLDVIFSSLEDPDEELIAIFNRHSPHTFEEEMEMQTQDMLGEMEQMMSDMFGVDMDFSGMTKEDMESPEKMAEMEAKIKAQIEGRIQEEGSKKKTKKKTKRQLEKELEAQQEEKEKLRSLKSIYHALAKMLHPDTASSEADRLEKEELMKEVTEAYKTKDLPSLLRLEMKWLMAENDHLENLTDKQLKAYNQVLKEQIEELKQKLHSMCHHPRYESISSIILESLRSGKKEIKDMKVEYMEAVAECAIEVSRMKTRKALLEHCEILNEEVRLRSNPFDLFEAFMSAEEEEGEEWPFEDLPW</sequence>
<comment type="caution">
    <text evidence="3">The sequence shown here is derived from an EMBL/GenBank/DDBJ whole genome shotgun (WGS) entry which is preliminary data.</text>
</comment>
<name>A0AAN4VYM9_9BACT</name>
<feature type="compositionally biased region" description="Basic and acidic residues" evidence="2">
    <location>
        <begin position="197"/>
        <end position="208"/>
    </location>
</feature>
<keyword evidence="4" id="KW-1185">Reference proteome</keyword>
<organism evidence="3 4">
    <name type="scientific">Persicobacter diffluens</name>
    <dbReference type="NCBI Taxonomy" id="981"/>
    <lineage>
        <taxon>Bacteria</taxon>
        <taxon>Pseudomonadati</taxon>
        <taxon>Bacteroidota</taxon>
        <taxon>Cytophagia</taxon>
        <taxon>Cytophagales</taxon>
        <taxon>Persicobacteraceae</taxon>
        <taxon>Persicobacter</taxon>
    </lineage>
</organism>
<dbReference type="InterPro" id="IPR036869">
    <property type="entry name" value="J_dom_sf"/>
</dbReference>
<evidence type="ECO:0000313" key="3">
    <source>
        <dbReference type="EMBL" id="GJM61867.1"/>
    </source>
</evidence>
<evidence type="ECO:0000313" key="4">
    <source>
        <dbReference type="Proteomes" id="UP001310022"/>
    </source>
</evidence>
<dbReference type="EMBL" id="BQKE01000001">
    <property type="protein sequence ID" value="GJM61867.1"/>
    <property type="molecule type" value="Genomic_DNA"/>
</dbReference>
<accession>A0AAN4VYM9</accession>
<feature type="coiled-coil region" evidence="1">
    <location>
        <begin position="280"/>
        <end position="307"/>
    </location>
</feature>
<reference evidence="3 4" key="1">
    <citation type="submission" date="2021-12" db="EMBL/GenBank/DDBJ databases">
        <title>Genome sequencing of bacteria with rrn-lacking chromosome and rrn-plasmid.</title>
        <authorList>
            <person name="Anda M."/>
            <person name="Iwasaki W."/>
        </authorList>
    </citation>
    <scope>NUCLEOTIDE SEQUENCE [LARGE SCALE GENOMIC DNA]</scope>
    <source>
        <strain evidence="3 4">NBRC 15940</strain>
    </source>
</reference>
<evidence type="ECO:0000256" key="1">
    <source>
        <dbReference type="SAM" id="Coils"/>
    </source>
</evidence>
<protein>
    <recommendedName>
        <fullName evidence="5">Molecular chaperone DnaJ</fullName>
    </recommendedName>
</protein>
<evidence type="ECO:0000256" key="2">
    <source>
        <dbReference type="SAM" id="MobiDB-lite"/>
    </source>
</evidence>
<feature type="region of interest" description="Disordered" evidence="2">
    <location>
        <begin position="178"/>
        <end position="208"/>
    </location>
</feature>
<dbReference type="Proteomes" id="UP001310022">
    <property type="component" value="Unassembled WGS sequence"/>
</dbReference>
<feature type="coiled-coil region" evidence="1">
    <location>
        <begin position="16"/>
        <end position="50"/>
    </location>
</feature>
<keyword evidence="1" id="KW-0175">Coiled coil</keyword>
<evidence type="ECO:0008006" key="5">
    <source>
        <dbReference type="Google" id="ProtNLM"/>
    </source>
</evidence>
<dbReference type="AlphaFoldDB" id="A0AAN4VYM9"/>
<dbReference type="Gene3D" id="1.10.287.110">
    <property type="entry name" value="DnaJ domain"/>
    <property type="match status" value="1"/>
</dbReference>
<dbReference type="SUPFAM" id="SSF46565">
    <property type="entry name" value="Chaperone J-domain"/>
    <property type="match status" value="1"/>
</dbReference>
<dbReference type="RefSeq" id="WP_338237310.1">
    <property type="nucleotide sequence ID" value="NZ_BQKE01000001.1"/>
</dbReference>